<sequence length="81" mass="8955">MAKMSMFFCFFLFVLIAMPAASSASRMLLQSNSCPRVPRSSPSCRRVVCPRQVICASVVLFCPDGQYAFKPCCSCEKCCPL</sequence>
<keyword evidence="3" id="KW-1185">Reference proteome</keyword>
<evidence type="ECO:0000313" key="3">
    <source>
        <dbReference type="Proteomes" id="UP001202328"/>
    </source>
</evidence>
<protein>
    <submittedName>
        <fullName evidence="2">Uncharacterized protein</fullName>
    </submittedName>
</protein>
<evidence type="ECO:0000256" key="1">
    <source>
        <dbReference type="SAM" id="SignalP"/>
    </source>
</evidence>
<name>A0AAD4SX38_9MAGN</name>
<feature type="signal peptide" evidence="1">
    <location>
        <begin position="1"/>
        <end position="24"/>
    </location>
</feature>
<comment type="caution">
    <text evidence="2">The sequence shown here is derived from an EMBL/GenBank/DDBJ whole genome shotgun (WGS) entry which is preliminary data.</text>
</comment>
<proteinExistence type="predicted"/>
<reference evidence="2" key="1">
    <citation type="submission" date="2022-04" db="EMBL/GenBank/DDBJ databases">
        <title>A functionally conserved STORR gene fusion in Papaver species that diverged 16.8 million years ago.</title>
        <authorList>
            <person name="Catania T."/>
        </authorList>
    </citation>
    <scope>NUCLEOTIDE SEQUENCE</scope>
    <source>
        <strain evidence="2">S-188037</strain>
    </source>
</reference>
<accession>A0AAD4SX38</accession>
<keyword evidence="1" id="KW-0732">Signal</keyword>
<dbReference type="Proteomes" id="UP001202328">
    <property type="component" value="Unassembled WGS sequence"/>
</dbReference>
<dbReference type="EMBL" id="JAJJMB010008202">
    <property type="protein sequence ID" value="KAI3925075.1"/>
    <property type="molecule type" value="Genomic_DNA"/>
</dbReference>
<organism evidence="2 3">
    <name type="scientific">Papaver atlanticum</name>
    <dbReference type="NCBI Taxonomy" id="357466"/>
    <lineage>
        <taxon>Eukaryota</taxon>
        <taxon>Viridiplantae</taxon>
        <taxon>Streptophyta</taxon>
        <taxon>Embryophyta</taxon>
        <taxon>Tracheophyta</taxon>
        <taxon>Spermatophyta</taxon>
        <taxon>Magnoliopsida</taxon>
        <taxon>Ranunculales</taxon>
        <taxon>Papaveraceae</taxon>
        <taxon>Papaveroideae</taxon>
        <taxon>Papaver</taxon>
    </lineage>
</organism>
<dbReference type="AlphaFoldDB" id="A0AAD4SX38"/>
<evidence type="ECO:0000313" key="2">
    <source>
        <dbReference type="EMBL" id="KAI3925075.1"/>
    </source>
</evidence>
<feature type="chain" id="PRO_5042051579" evidence="1">
    <location>
        <begin position="25"/>
        <end position="81"/>
    </location>
</feature>
<gene>
    <name evidence="2" type="ORF">MKW98_009725</name>
</gene>